<dbReference type="Proteomes" id="UP000233551">
    <property type="component" value="Unassembled WGS sequence"/>
</dbReference>
<protein>
    <submittedName>
        <fullName evidence="1">Uncharacterized protein</fullName>
    </submittedName>
</protein>
<proteinExistence type="predicted"/>
<keyword evidence="2" id="KW-1185">Reference proteome</keyword>
<sequence length="75" mass="8868">MEWVKERVVQMFFVYPNGRGRCLTPGNGRSSQPYANKCMWAAGWWVIHESKRYWSGLRLVAHEQRILIWAQTALD</sequence>
<reference evidence="1 2" key="1">
    <citation type="submission" date="2017-11" db="EMBL/GenBank/DDBJ databases">
        <title>De-novo sequencing of pomegranate (Punica granatum L.) genome.</title>
        <authorList>
            <person name="Akparov Z."/>
            <person name="Amiraslanov A."/>
            <person name="Hajiyeva S."/>
            <person name="Abbasov M."/>
            <person name="Kaur K."/>
            <person name="Hamwieh A."/>
            <person name="Solovyev V."/>
            <person name="Salamov A."/>
            <person name="Braich B."/>
            <person name="Kosarev P."/>
            <person name="Mahmoud A."/>
            <person name="Hajiyev E."/>
            <person name="Babayeva S."/>
            <person name="Izzatullayeva V."/>
            <person name="Mammadov A."/>
            <person name="Mammadov A."/>
            <person name="Sharifova S."/>
            <person name="Ojaghi J."/>
            <person name="Eynullazada K."/>
            <person name="Bayramov B."/>
            <person name="Abdulazimova A."/>
            <person name="Shahmuradov I."/>
        </authorList>
    </citation>
    <scope>NUCLEOTIDE SEQUENCE [LARGE SCALE GENOMIC DNA]</scope>
    <source>
        <strain evidence="2">cv. AG2017</strain>
        <tissue evidence="1">Leaf</tissue>
    </source>
</reference>
<evidence type="ECO:0000313" key="1">
    <source>
        <dbReference type="EMBL" id="PKI73533.1"/>
    </source>
</evidence>
<comment type="caution">
    <text evidence="1">The sequence shown here is derived from an EMBL/GenBank/DDBJ whole genome shotgun (WGS) entry which is preliminary data.</text>
</comment>
<accession>A0A2I0KYV0</accession>
<organism evidence="1 2">
    <name type="scientific">Punica granatum</name>
    <name type="common">Pomegranate</name>
    <dbReference type="NCBI Taxonomy" id="22663"/>
    <lineage>
        <taxon>Eukaryota</taxon>
        <taxon>Viridiplantae</taxon>
        <taxon>Streptophyta</taxon>
        <taxon>Embryophyta</taxon>
        <taxon>Tracheophyta</taxon>
        <taxon>Spermatophyta</taxon>
        <taxon>Magnoliopsida</taxon>
        <taxon>eudicotyledons</taxon>
        <taxon>Gunneridae</taxon>
        <taxon>Pentapetalae</taxon>
        <taxon>rosids</taxon>
        <taxon>malvids</taxon>
        <taxon>Myrtales</taxon>
        <taxon>Lythraceae</taxon>
        <taxon>Punica</taxon>
    </lineage>
</organism>
<dbReference type="AlphaFoldDB" id="A0A2I0KYV0"/>
<name>A0A2I0KYV0_PUNGR</name>
<gene>
    <name evidence="1" type="ORF">CRG98_006114</name>
</gene>
<evidence type="ECO:0000313" key="2">
    <source>
        <dbReference type="Proteomes" id="UP000233551"/>
    </source>
</evidence>
<dbReference type="EMBL" id="PGOL01000272">
    <property type="protein sequence ID" value="PKI73533.1"/>
    <property type="molecule type" value="Genomic_DNA"/>
</dbReference>